<organism evidence="2 3">
    <name type="scientific">Ensete ventricosum</name>
    <name type="common">Abyssinian banana</name>
    <name type="synonym">Musa ensete</name>
    <dbReference type="NCBI Taxonomy" id="4639"/>
    <lineage>
        <taxon>Eukaryota</taxon>
        <taxon>Viridiplantae</taxon>
        <taxon>Streptophyta</taxon>
        <taxon>Embryophyta</taxon>
        <taxon>Tracheophyta</taxon>
        <taxon>Spermatophyta</taxon>
        <taxon>Magnoliopsida</taxon>
        <taxon>Liliopsida</taxon>
        <taxon>Zingiberales</taxon>
        <taxon>Musaceae</taxon>
        <taxon>Ensete</taxon>
    </lineage>
</organism>
<feature type="region of interest" description="Disordered" evidence="1">
    <location>
        <begin position="104"/>
        <end position="127"/>
    </location>
</feature>
<comment type="caution">
    <text evidence="2">The sequence shown here is derived from an EMBL/GenBank/DDBJ whole genome shotgun (WGS) entry which is preliminary data.</text>
</comment>
<name>A0A426ZI04_ENSVE</name>
<feature type="non-terminal residue" evidence="2">
    <location>
        <position position="1"/>
    </location>
</feature>
<gene>
    <name evidence="2" type="ORF">B296_00028290</name>
</gene>
<sequence length="127" mass="13266">SSFYQKDPYPACLIYVIIAVAAAPAQTATALARRQPPLQSALSPLLATGLAVGDSPLWVPCSRPPLQASRCKRVCPQAATAPSSLPQLTVPAGTAPEGCCPCERRQSPPCRGPWARPGRGWPAQHGG</sequence>
<evidence type="ECO:0000313" key="2">
    <source>
        <dbReference type="EMBL" id="RRT63612.1"/>
    </source>
</evidence>
<dbReference type="Proteomes" id="UP000287651">
    <property type="component" value="Unassembled WGS sequence"/>
</dbReference>
<proteinExistence type="predicted"/>
<dbReference type="AlphaFoldDB" id="A0A426ZI04"/>
<protein>
    <submittedName>
        <fullName evidence="2">Uncharacterized protein</fullName>
    </submittedName>
</protein>
<reference evidence="2 3" key="1">
    <citation type="journal article" date="2014" name="Agronomy (Basel)">
        <title>A Draft Genome Sequence for Ensete ventricosum, the Drought-Tolerant Tree Against Hunger.</title>
        <authorList>
            <person name="Harrison J."/>
            <person name="Moore K.A."/>
            <person name="Paszkiewicz K."/>
            <person name="Jones T."/>
            <person name="Grant M."/>
            <person name="Ambacheew D."/>
            <person name="Muzemil S."/>
            <person name="Studholme D.J."/>
        </authorList>
    </citation>
    <scope>NUCLEOTIDE SEQUENCE [LARGE SCALE GENOMIC DNA]</scope>
</reference>
<evidence type="ECO:0000313" key="3">
    <source>
        <dbReference type="Proteomes" id="UP000287651"/>
    </source>
</evidence>
<accession>A0A426ZI04</accession>
<dbReference type="EMBL" id="AMZH03006529">
    <property type="protein sequence ID" value="RRT63612.1"/>
    <property type="molecule type" value="Genomic_DNA"/>
</dbReference>
<evidence type="ECO:0000256" key="1">
    <source>
        <dbReference type="SAM" id="MobiDB-lite"/>
    </source>
</evidence>